<gene>
    <name evidence="7" type="ORF">B7P33_12890</name>
</gene>
<dbReference type="RefSeq" id="WP_097442894.1">
    <property type="nucleotide sequence ID" value="NZ_NBWU01000004.1"/>
</dbReference>
<keyword evidence="4 5" id="KW-0472">Membrane</keyword>
<evidence type="ECO:0000256" key="1">
    <source>
        <dbReference type="ARBA" id="ARBA00004370"/>
    </source>
</evidence>
<keyword evidence="3 5" id="KW-1133">Transmembrane helix</keyword>
<dbReference type="OrthoDB" id="5705501at2"/>
<feature type="domain" description="Mechanosensitive ion channel MscS" evidence="6">
    <location>
        <begin position="98"/>
        <end position="163"/>
    </location>
</feature>
<dbReference type="GO" id="GO:0008381">
    <property type="term" value="F:mechanosensitive monoatomic ion channel activity"/>
    <property type="evidence" value="ECO:0007669"/>
    <property type="project" value="InterPro"/>
</dbReference>
<dbReference type="EMBL" id="NBWU01000004">
    <property type="protein sequence ID" value="PCE64121.1"/>
    <property type="molecule type" value="Genomic_DNA"/>
</dbReference>
<protein>
    <submittedName>
        <fullName evidence="7">Mechanosensitive ion channel protein MscS</fullName>
    </submittedName>
</protein>
<dbReference type="InterPro" id="IPR023408">
    <property type="entry name" value="MscS_beta-dom_sf"/>
</dbReference>
<feature type="transmembrane region" description="Helical" evidence="5">
    <location>
        <begin position="50"/>
        <end position="73"/>
    </location>
</feature>
<dbReference type="SUPFAM" id="SSF50182">
    <property type="entry name" value="Sm-like ribonucleoproteins"/>
    <property type="match status" value="1"/>
</dbReference>
<proteinExistence type="predicted"/>
<accession>A0A2A4G6R0</accession>
<organism evidence="7 8">
    <name type="scientific">Sediminicola luteus</name>
    <dbReference type="NCBI Taxonomy" id="319238"/>
    <lineage>
        <taxon>Bacteria</taxon>
        <taxon>Pseudomonadati</taxon>
        <taxon>Bacteroidota</taxon>
        <taxon>Flavobacteriia</taxon>
        <taxon>Flavobacteriales</taxon>
        <taxon>Flavobacteriaceae</taxon>
        <taxon>Sediminicola</taxon>
    </lineage>
</organism>
<dbReference type="Pfam" id="PF00924">
    <property type="entry name" value="MS_channel_2nd"/>
    <property type="match status" value="1"/>
</dbReference>
<comment type="caution">
    <text evidence="7">The sequence shown here is derived from an EMBL/GenBank/DDBJ whole genome shotgun (WGS) entry which is preliminary data.</text>
</comment>
<dbReference type="PANTHER" id="PTHR30221:SF8">
    <property type="entry name" value="SMALL-CONDUCTANCE MECHANOSENSITIVE CHANNEL"/>
    <property type="match status" value="1"/>
</dbReference>
<dbReference type="Proteomes" id="UP000219559">
    <property type="component" value="Unassembled WGS sequence"/>
</dbReference>
<feature type="transmembrane region" description="Helical" evidence="5">
    <location>
        <begin position="79"/>
        <end position="112"/>
    </location>
</feature>
<evidence type="ECO:0000256" key="4">
    <source>
        <dbReference type="ARBA" id="ARBA00023136"/>
    </source>
</evidence>
<dbReference type="GO" id="GO:0016020">
    <property type="term" value="C:membrane"/>
    <property type="evidence" value="ECO:0007669"/>
    <property type="project" value="UniProtKB-SubCell"/>
</dbReference>
<dbReference type="AlphaFoldDB" id="A0A2A4G6R0"/>
<comment type="subcellular location">
    <subcellularLocation>
        <location evidence="1">Membrane</location>
    </subcellularLocation>
</comment>
<evidence type="ECO:0000313" key="8">
    <source>
        <dbReference type="Proteomes" id="UP000219559"/>
    </source>
</evidence>
<sequence>MDQIITQYATAIIGTLIVIFVLLILRLTIAMIVRRVGRSKNLNPKRTELVLRYMTTGLITIALVALTLIWGVNVMELGFIFSSVFAVMGIALFASWSILSNVTAGIILFLNFPFKIGDRIRILDKDLDMDKEFLIEDIKAFHIHLRTKKGHLITYPNSLMLQKGVFQIENNPQKPVVEE</sequence>
<evidence type="ECO:0000256" key="5">
    <source>
        <dbReference type="SAM" id="Phobius"/>
    </source>
</evidence>
<dbReference type="InterPro" id="IPR045275">
    <property type="entry name" value="MscS_archaea/bacteria_type"/>
</dbReference>
<keyword evidence="2 5" id="KW-0812">Transmembrane</keyword>
<evidence type="ECO:0000313" key="7">
    <source>
        <dbReference type="EMBL" id="PCE64121.1"/>
    </source>
</evidence>
<evidence type="ECO:0000256" key="3">
    <source>
        <dbReference type="ARBA" id="ARBA00022989"/>
    </source>
</evidence>
<evidence type="ECO:0000256" key="2">
    <source>
        <dbReference type="ARBA" id="ARBA00022692"/>
    </source>
</evidence>
<feature type="transmembrane region" description="Helical" evidence="5">
    <location>
        <begin position="6"/>
        <end position="29"/>
    </location>
</feature>
<dbReference type="InterPro" id="IPR010920">
    <property type="entry name" value="LSM_dom_sf"/>
</dbReference>
<reference evidence="7 8" key="1">
    <citation type="submission" date="2017-04" db="EMBL/GenBank/DDBJ databases">
        <title>A new member of the family Flavobacteriaceae isolated from ascidians.</title>
        <authorList>
            <person name="Chen L."/>
        </authorList>
    </citation>
    <scope>NUCLEOTIDE SEQUENCE [LARGE SCALE GENOMIC DNA]</scope>
    <source>
        <strain evidence="7 8">HQA918</strain>
    </source>
</reference>
<name>A0A2A4G6R0_9FLAO</name>
<dbReference type="InterPro" id="IPR006685">
    <property type="entry name" value="MscS_channel_2nd"/>
</dbReference>
<evidence type="ECO:0000259" key="6">
    <source>
        <dbReference type="Pfam" id="PF00924"/>
    </source>
</evidence>
<dbReference type="Gene3D" id="2.30.30.60">
    <property type="match status" value="1"/>
</dbReference>
<dbReference type="PANTHER" id="PTHR30221">
    <property type="entry name" value="SMALL-CONDUCTANCE MECHANOSENSITIVE CHANNEL"/>
    <property type="match status" value="1"/>
</dbReference>
<keyword evidence="8" id="KW-1185">Reference proteome</keyword>